<keyword evidence="2" id="KW-0597">Phosphoprotein</keyword>
<evidence type="ECO:0000256" key="3">
    <source>
        <dbReference type="PROSITE-ProRule" id="PRU01091"/>
    </source>
</evidence>
<dbReference type="RefSeq" id="WP_408622113.1">
    <property type="nucleotide sequence ID" value="NZ_JBEQCT010000001.1"/>
</dbReference>
<accession>A0ABW9G3L7</accession>
<evidence type="ECO:0000259" key="5">
    <source>
        <dbReference type="PROSITE" id="PS51755"/>
    </source>
</evidence>
<dbReference type="SUPFAM" id="SSF52172">
    <property type="entry name" value="CheY-like"/>
    <property type="match status" value="1"/>
</dbReference>
<keyword evidence="1 3" id="KW-0238">DNA-binding</keyword>
<dbReference type="SMART" id="SM00862">
    <property type="entry name" value="Trans_reg_C"/>
    <property type="match status" value="1"/>
</dbReference>
<dbReference type="PROSITE" id="PS51755">
    <property type="entry name" value="OMPR_PHOB"/>
    <property type="match status" value="1"/>
</dbReference>
<gene>
    <name evidence="6" type="ORF">ABUE30_02635</name>
</gene>
<keyword evidence="7" id="KW-1185">Reference proteome</keyword>
<sequence>MAQILIVDDEPAIRRFLRISLSAEGQQVIEAGTLAEARLQIEKSHPHLVVLDLGLPDGDGSELLSEIRQYYAWPVIVLSVREDEAEKVRLLDAGANDYLTKPFGIQEFIARIKVLLRTLSSPVHSQPALVVAGEQLTLDPTTRLLNFRGQAITLSKKEFSLLEQLLHHPSKVLLQTQLLTQIWGPTHSEDTHYLRIVVANLRRKLGDDAQHPKLIETLPGIGYRFISDQTKHTD</sequence>
<protein>
    <submittedName>
        <fullName evidence="6">Response regulator</fullName>
    </submittedName>
</protein>
<dbReference type="EMBL" id="JBEQCT010000001">
    <property type="protein sequence ID" value="MFM2483969.1"/>
    <property type="molecule type" value="Genomic_DNA"/>
</dbReference>
<evidence type="ECO:0000256" key="2">
    <source>
        <dbReference type="PROSITE-ProRule" id="PRU00169"/>
    </source>
</evidence>
<dbReference type="Pfam" id="PF00072">
    <property type="entry name" value="Response_reg"/>
    <property type="match status" value="1"/>
</dbReference>
<evidence type="ECO:0000256" key="1">
    <source>
        <dbReference type="ARBA" id="ARBA00023125"/>
    </source>
</evidence>
<dbReference type="InterPro" id="IPR036388">
    <property type="entry name" value="WH-like_DNA-bd_sf"/>
</dbReference>
<evidence type="ECO:0000259" key="4">
    <source>
        <dbReference type="PROSITE" id="PS50110"/>
    </source>
</evidence>
<dbReference type="Gene3D" id="1.10.10.10">
    <property type="entry name" value="Winged helix-like DNA-binding domain superfamily/Winged helix DNA-binding domain"/>
    <property type="match status" value="1"/>
</dbReference>
<dbReference type="CDD" id="cd00383">
    <property type="entry name" value="trans_reg_C"/>
    <property type="match status" value="1"/>
</dbReference>
<dbReference type="InterPro" id="IPR039420">
    <property type="entry name" value="WalR-like"/>
</dbReference>
<dbReference type="Proteomes" id="UP001629953">
    <property type="component" value="Unassembled WGS sequence"/>
</dbReference>
<dbReference type="InterPro" id="IPR001867">
    <property type="entry name" value="OmpR/PhoB-type_DNA-bd"/>
</dbReference>
<feature type="DNA-binding region" description="OmpR/PhoB-type" evidence="3">
    <location>
        <begin position="126"/>
        <end position="227"/>
    </location>
</feature>
<dbReference type="PANTHER" id="PTHR48111">
    <property type="entry name" value="REGULATOR OF RPOS"/>
    <property type="match status" value="1"/>
</dbReference>
<comment type="caution">
    <text evidence="6">The sequence shown here is derived from an EMBL/GenBank/DDBJ whole genome shotgun (WGS) entry which is preliminary data.</text>
</comment>
<proteinExistence type="predicted"/>
<dbReference type="PANTHER" id="PTHR48111:SF50">
    <property type="entry name" value="KDP OPERON TRANSCRIPTIONAL REGULATORY PROTEIN KDPE"/>
    <property type="match status" value="1"/>
</dbReference>
<dbReference type="InterPro" id="IPR001789">
    <property type="entry name" value="Sig_transdc_resp-reg_receiver"/>
</dbReference>
<dbReference type="Gene3D" id="6.10.250.690">
    <property type="match status" value="1"/>
</dbReference>
<evidence type="ECO:0000313" key="7">
    <source>
        <dbReference type="Proteomes" id="UP001629953"/>
    </source>
</evidence>
<organism evidence="6 7">
    <name type="scientific">Celerinatantimonas yamalensis</name>
    <dbReference type="NCBI Taxonomy" id="559956"/>
    <lineage>
        <taxon>Bacteria</taxon>
        <taxon>Pseudomonadati</taxon>
        <taxon>Pseudomonadota</taxon>
        <taxon>Gammaproteobacteria</taxon>
        <taxon>Celerinatantimonadaceae</taxon>
        <taxon>Celerinatantimonas</taxon>
    </lineage>
</organism>
<dbReference type="InterPro" id="IPR011006">
    <property type="entry name" value="CheY-like_superfamily"/>
</dbReference>
<dbReference type="SMART" id="SM00448">
    <property type="entry name" value="REC"/>
    <property type="match status" value="1"/>
</dbReference>
<feature type="domain" description="Response regulatory" evidence="4">
    <location>
        <begin position="3"/>
        <end position="116"/>
    </location>
</feature>
<dbReference type="Pfam" id="PF00486">
    <property type="entry name" value="Trans_reg_C"/>
    <property type="match status" value="1"/>
</dbReference>
<feature type="domain" description="OmpR/PhoB-type" evidence="5">
    <location>
        <begin position="126"/>
        <end position="227"/>
    </location>
</feature>
<name>A0ABW9G3L7_9GAMM</name>
<feature type="modified residue" description="4-aspartylphosphate" evidence="2">
    <location>
        <position position="52"/>
    </location>
</feature>
<dbReference type="Gene3D" id="3.40.50.2300">
    <property type="match status" value="1"/>
</dbReference>
<dbReference type="PROSITE" id="PS50110">
    <property type="entry name" value="RESPONSE_REGULATORY"/>
    <property type="match status" value="1"/>
</dbReference>
<evidence type="ECO:0000313" key="6">
    <source>
        <dbReference type="EMBL" id="MFM2483969.1"/>
    </source>
</evidence>
<reference evidence="6 7" key="1">
    <citation type="journal article" date="2013" name="Int. J. Syst. Evol. Microbiol.">
        <title>Celerinatantimonas yamalensis sp. nov., a cold-adapted diazotrophic bacterium from a cold permafrost brine.</title>
        <authorList>
            <person name="Shcherbakova V."/>
            <person name="Chuvilskaya N."/>
            <person name="Rivkina E."/>
            <person name="Demidov N."/>
            <person name="Uchaeva V."/>
            <person name="Suetin S."/>
            <person name="Suzina N."/>
            <person name="Gilichinsky D."/>
        </authorList>
    </citation>
    <scope>NUCLEOTIDE SEQUENCE [LARGE SCALE GENOMIC DNA]</scope>
    <source>
        <strain evidence="6 7">C7</strain>
    </source>
</reference>
<dbReference type="CDD" id="cd17620">
    <property type="entry name" value="REC_OmpR_KdpE-like"/>
    <property type="match status" value="1"/>
</dbReference>